<dbReference type="VEuPathDB" id="VectorBase:AMAM024086"/>
<evidence type="ECO:0000313" key="2">
    <source>
        <dbReference type="EnsemblMetazoa" id="AMAM024086-PA"/>
    </source>
</evidence>
<keyword evidence="1" id="KW-0812">Transmembrane</keyword>
<feature type="transmembrane region" description="Helical" evidence="1">
    <location>
        <begin position="21"/>
        <end position="42"/>
    </location>
</feature>
<dbReference type="AlphaFoldDB" id="A0A182TCG5"/>
<keyword evidence="1" id="KW-0472">Membrane</keyword>
<keyword evidence="3" id="KW-1185">Reference proteome</keyword>
<sequence>MIYHFSKEETPNSIRQGDLCFILILLDVLNGLLLLLLLLLLLRPVLPGVTDDAASGSFSSPSLGQLVPGRLSVEMIVFIFTLCSHRSGLEGTVKCKQAIFGLSAAIFTALFT</sequence>
<accession>A0A182TCG5</accession>
<reference evidence="3" key="1">
    <citation type="submission" date="2013-09" db="EMBL/GenBank/DDBJ databases">
        <title>The Genome Sequence of Anopheles maculatus species B.</title>
        <authorList>
            <consortium name="The Broad Institute Genomics Platform"/>
            <person name="Neafsey D.E."/>
            <person name="Besansky N."/>
            <person name="Howell P."/>
            <person name="Walton C."/>
            <person name="Young S.K."/>
            <person name="Zeng Q."/>
            <person name="Gargeya S."/>
            <person name="Fitzgerald M."/>
            <person name="Haas B."/>
            <person name="Abouelleil A."/>
            <person name="Allen A.W."/>
            <person name="Alvarado L."/>
            <person name="Arachchi H.M."/>
            <person name="Berlin A.M."/>
            <person name="Chapman S.B."/>
            <person name="Gainer-Dewar J."/>
            <person name="Goldberg J."/>
            <person name="Griggs A."/>
            <person name="Gujja S."/>
            <person name="Hansen M."/>
            <person name="Howarth C."/>
            <person name="Imamovic A."/>
            <person name="Ireland A."/>
            <person name="Larimer J."/>
            <person name="McCowan C."/>
            <person name="Murphy C."/>
            <person name="Pearson M."/>
            <person name="Poon T.W."/>
            <person name="Priest M."/>
            <person name="Roberts A."/>
            <person name="Saif S."/>
            <person name="Shea T."/>
            <person name="Sisk P."/>
            <person name="Sykes S."/>
            <person name="Wortman J."/>
            <person name="Nusbaum C."/>
            <person name="Birren B."/>
        </authorList>
    </citation>
    <scope>NUCLEOTIDE SEQUENCE [LARGE SCALE GENOMIC DNA]</scope>
    <source>
        <strain evidence="3">maculatus3</strain>
    </source>
</reference>
<dbReference type="Proteomes" id="UP000075901">
    <property type="component" value="Unassembled WGS sequence"/>
</dbReference>
<name>A0A182TCG5_9DIPT</name>
<protein>
    <submittedName>
        <fullName evidence="2">Uncharacterized protein</fullName>
    </submittedName>
</protein>
<keyword evidence="1" id="KW-1133">Transmembrane helix</keyword>
<reference evidence="2" key="2">
    <citation type="submission" date="2020-05" db="UniProtKB">
        <authorList>
            <consortium name="EnsemblMetazoa"/>
        </authorList>
    </citation>
    <scope>IDENTIFICATION</scope>
    <source>
        <strain evidence="2">maculatus3</strain>
    </source>
</reference>
<evidence type="ECO:0000256" key="1">
    <source>
        <dbReference type="SAM" id="Phobius"/>
    </source>
</evidence>
<proteinExistence type="predicted"/>
<organism evidence="2 3">
    <name type="scientific">Anopheles maculatus</name>
    <dbReference type="NCBI Taxonomy" id="74869"/>
    <lineage>
        <taxon>Eukaryota</taxon>
        <taxon>Metazoa</taxon>
        <taxon>Ecdysozoa</taxon>
        <taxon>Arthropoda</taxon>
        <taxon>Hexapoda</taxon>
        <taxon>Insecta</taxon>
        <taxon>Pterygota</taxon>
        <taxon>Neoptera</taxon>
        <taxon>Endopterygota</taxon>
        <taxon>Diptera</taxon>
        <taxon>Nematocera</taxon>
        <taxon>Culicoidea</taxon>
        <taxon>Culicidae</taxon>
        <taxon>Anophelinae</taxon>
        <taxon>Anopheles</taxon>
        <taxon>Anopheles maculatus group</taxon>
    </lineage>
</organism>
<evidence type="ECO:0000313" key="3">
    <source>
        <dbReference type="Proteomes" id="UP000075901"/>
    </source>
</evidence>
<dbReference type="EnsemblMetazoa" id="AMAM024086-RA">
    <property type="protein sequence ID" value="AMAM024086-PA"/>
    <property type="gene ID" value="AMAM024086"/>
</dbReference>